<dbReference type="InterPro" id="IPR008271">
    <property type="entry name" value="Ser/Thr_kinase_AS"/>
</dbReference>
<evidence type="ECO:0000256" key="5">
    <source>
        <dbReference type="ARBA" id="ARBA00022777"/>
    </source>
</evidence>
<keyword evidence="10" id="KW-0812">Transmembrane</keyword>
<evidence type="ECO:0000256" key="2">
    <source>
        <dbReference type="ARBA" id="ARBA00022527"/>
    </source>
</evidence>
<dbReference type="Gene3D" id="3.30.200.20">
    <property type="entry name" value="Phosphorylase Kinase, domain 1"/>
    <property type="match status" value="1"/>
</dbReference>
<sequence>MLSPGTLLSERYELTERIAAGGMGEVWRGTDRMLHRAIAVKVVLPGLMADPEFLTRFRSEARMMAALRHPGIVQVYDYGENAQVGGGRMDYMVMEFIEGTPLSKQIQQAGRLSPAETMRIVAQVADALQVAHDAGIVHRDVKPANLLVRPNGALVLVDFGVARSTQVTGITSTNVVLGSANYMAPEQAEGHPVSGLTDVYALGAVAYCCLTGRPPYVGENPLQVLAQLVYGELPPLPPDVPPAVAALVNRALAKNPQHRFPSAAALAQAARGAGRPGAGPTVPYQRSGQPPANSGAFPPAGRAPASGAFPPAGRAPASGAFPPAGRAPATGAYPPGRAQSGAYGAPTGRAGAAAVPQAGQPGGTARYPGGTGAYPGGTGSYPGGTGSYPSGSASVPSSGGYAAGAASVSPPSYGNRPPAAVVTGGYEGGSSSSGGGNSSDGKKRGTVIAVAIAAVVLGVVAVTFAIVTSGSDNTSTDNTAANGAVDPGAGATPPPVEETTKAGKPKPAKTKTTEPTDEATQPVGEPSVPEEEETPADVTNPYTPTQLCGSDYKILETATLKGDAGTVGRVYLLVSGDKQQNCVVTLRSSDLNEKADASAFLEVQDKDRDTQDGEVDFYAGPVKAAAAKTCIKWGGSIDDFSYESDFGHCG</sequence>
<protein>
    <recommendedName>
        <fullName evidence="1">non-specific serine/threonine protein kinase</fullName>
        <ecNumber evidence="1">2.7.11.1</ecNumber>
    </recommendedName>
</protein>
<evidence type="ECO:0000256" key="6">
    <source>
        <dbReference type="ARBA" id="ARBA00022840"/>
    </source>
</evidence>
<name>A0A285K131_9ACTN</name>
<dbReference type="PANTHER" id="PTHR43289:SF6">
    <property type="entry name" value="SERINE_THREONINE-PROTEIN KINASE NEKL-3"/>
    <property type="match status" value="1"/>
</dbReference>
<dbReference type="SUPFAM" id="SSF56112">
    <property type="entry name" value="Protein kinase-like (PK-like)"/>
    <property type="match status" value="1"/>
</dbReference>
<evidence type="ECO:0000256" key="1">
    <source>
        <dbReference type="ARBA" id="ARBA00012513"/>
    </source>
</evidence>
<feature type="transmembrane region" description="Helical" evidence="10">
    <location>
        <begin position="447"/>
        <end position="467"/>
    </location>
</feature>
<feature type="region of interest" description="Disordered" evidence="9">
    <location>
        <begin position="389"/>
        <end position="442"/>
    </location>
</feature>
<evidence type="ECO:0000313" key="13">
    <source>
        <dbReference type="Proteomes" id="UP000219612"/>
    </source>
</evidence>
<comment type="catalytic activity">
    <reaction evidence="7">
        <text>L-threonyl-[protein] + ATP = O-phospho-L-threonyl-[protein] + ADP + H(+)</text>
        <dbReference type="Rhea" id="RHEA:46608"/>
        <dbReference type="Rhea" id="RHEA-COMP:11060"/>
        <dbReference type="Rhea" id="RHEA-COMP:11605"/>
        <dbReference type="ChEBI" id="CHEBI:15378"/>
        <dbReference type="ChEBI" id="CHEBI:30013"/>
        <dbReference type="ChEBI" id="CHEBI:30616"/>
        <dbReference type="ChEBI" id="CHEBI:61977"/>
        <dbReference type="ChEBI" id="CHEBI:456216"/>
        <dbReference type="EC" id="2.7.11.1"/>
    </reaction>
</comment>
<comment type="catalytic activity">
    <reaction evidence="8">
        <text>L-seryl-[protein] + ATP = O-phospho-L-seryl-[protein] + ADP + H(+)</text>
        <dbReference type="Rhea" id="RHEA:17989"/>
        <dbReference type="Rhea" id="RHEA-COMP:9863"/>
        <dbReference type="Rhea" id="RHEA-COMP:11604"/>
        <dbReference type="ChEBI" id="CHEBI:15378"/>
        <dbReference type="ChEBI" id="CHEBI:29999"/>
        <dbReference type="ChEBI" id="CHEBI:30616"/>
        <dbReference type="ChEBI" id="CHEBI:83421"/>
        <dbReference type="ChEBI" id="CHEBI:456216"/>
        <dbReference type="EC" id="2.7.11.1"/>
    </reaction>
</comment>
<organism evidence="12 13">
    <name type="scientific">Paractinoplanes atraurantiacus</name>
    <dbReference type="NCBI Taxonomy" id="1036182"/>
    <lineage>
        <taxon>Bacteria</taxon>
        <taxon>Bacillati</taxon>
        <taxon>Actinomycetota</taxon>
        <taxon>Actinomycetes</taxon>
        <taxon>Micromonosporales</taxon>
        <taxon>Micromonosporaceae</taxon>
        <taxon>Paractinoplanes</taxon>
    </lineage>
</organism>
<evidence type="ECO:0000256" key="10">
    <source>
        <dbReference type="SAM" id="Phobius"/>
    </source>
</evidence>
<dbReference type="GO" id="GO:0045717">
    <property type="term" value="P:negative regulation of fatty acid biosynthetic process"/>
    <property type="evidence" value="ECO:0007669"/>
    <property type="project" value="UniProtKB-ARBA"/>
</dbReference>
<gene>
    <name evidence="12" type="ORF">SAMN05421748_127113</name>
</gene>
<feature type="region of interest" description="Disordered" evidence="9">
    <location>
        <begin position="470"/>
        <end position="543"/>
    </location>
</feature>
<dbReference type="FunFam" id="3.30.200.20:FF:000035">
    <property type="entry name" value="Serine/threonine protein kinase Stk1"/>
    <property type="match status" value="1"/>
</dbReference>
<feature type="compositionally biased region" description="Low complexity" evidence="9">
    <location>
        <begin position="347"/>
        <end position="368"/>
    </location>
</feature>
<keyword evidence="5 12" id="KW-0418">Kinase</keyword>
<evidence type="ECO:0000256" key="4">
    <source>
        <dbReference type="ARBA" id="ARBA00022741"/>
    </source>
</evidence>
<dbReference type="AlphaFoldDB" id="A0A285K131"/>
<dbReference type="InterPro" id="IPR000719">
    <property type="entry name" value="Prot_kinase_dom"/>
</dbReference>
<reference evidence="12 13" key="1">
    <citation type="submission" date="2017-09" db="EMBL/GenBank/DDBJ databases">
        <authorList>
            <person name="Ehlers B."/>
            <person name="Leendertz F.H."/>
        </authorList>
    </citation>
    <scope>NUCLEOTIDE SEQUENCE [LARGE SCALE GENOMIC DNA]</scope>
    <source>
        <strain evidence="12 13">CGMCC 4.6857</strain>
    </source>
</reference>
<evidence type="ECO:0000256" key="9">
    <source>
        <dbReference type="SAM" id="MobiDB-lite"/>
    </source>
</evidence>
<dbReference type="Gene3D" id="1.10.510.10">
    <property type="entry name" value="Transferase(Phosphotransferase) domain 1"/>
    <property type="match status" value="1"/>
</dbReference>
<keyword evidence="6" id="KW-0067">ATP-binding</keyword>
<keyword evidence="3" id="KW-0808">Transferase</keyword>
<dbReference type="PANTHER" id="PTHR43289">
    <property type="entry name" value="MITOGEN-ACTIVATED PROTEIN KINASE KINASE KINASE 20-RELATED"/>
    <property type="match status" value="1"/>
</dbReference>
<dbReference type="PROSITE" id="PS50011">
    <property type="entry name" value="PROTEIN_KINASE_DOM"/>
    <property type="match status" value="1"/>
</dbReference>
<evidence type="ECO:0000256" key="8">
    <source>
        <dbReference type="ARBA" id="ARBA00048679"/>
    </source>
</evidence>
<keyword evidence="2 12" id="KW-0723">Serine/threonine-protein kinase</keyword>
<keyword evidence="13" id="KW-1185">Reference proteome</keyword>
<accession>A0A285K131</accession>
<feature type="compositionally biased region" description="Low complexity" evidence="9">
    <location>
        <begin position="389"/>
        <end position="414"/>
    </location>
</feature>
<dbReference type="Pfam" id="PF00069">
    <property type="entry name" value="Pkinase"/>
    <property type="match status" value="1"/>
</dbReference>
<feature type="region of interest" description="Disordered" evidence="9">
    <location>
        <begin position="264"/>
        <end position="371"/>
    </location>
</feature>
<evidence type="ECO:0000256" key="3">
    <source>
        <dbReference type="ARBA" id="ARBA00022679"/>
    </source>
</evidence>
<dbReference type="PROSITE" id="PS00108">
    <property type="entry name" value="PROTEIN_KINASE_ST"/>
    <property type="match status" value="1"/>
</dbReference>
<keyword evidence="4" id="KW-0547">Nucleotide-binding</keyword>
<dbReference type="Proteomes" id="UP000219612">
    <property type="component" value="Unassembled WGS sequence"/>
</dbReference>
<keyword evidence="10" id="KW-1133">Transmembrane helix</keyword>
<feature type="compositionally biased region" description="Low complexity" evidence="9">
    <location>
        <begin position="518"/>
        <end position="527"/>
    </location>
</feature>
<dbReference type="EMBL" id="OBDY01000027">
    <property type="protein sequence ID" value="SNY65021.1"/>
    <property type="molecule type" value="Genomic_DNA"/>
</dbReference>
<proteinExistence type="predicted"/>
<keyword evidence="10" id="KW-0472">Membrane</keyword>
<evidence type="ECO:0000256" key="7">
    <source>
        <dbReference type="ARBA" id="ARBA00047899"/>
    </source>
</evidence>
<dbReference type="SMART" id="SM00220">
    <property type="entry name" value="S_TKc"/>
    <property type="match status" value="1"/>
</dbReference>
<dbReference type="GO" id="GO:0005524">
    <property type="term" value="F:ATP binding"/>
    <property type="evidence" value="ECO:0007669"/>
    <property type="project" value="UniProtKB-KW"/>
</dbReference>
<dbReference type="GO" id="GO:0004674">
    <property type="term" value="F:protein serine/threonine kinase activity"/>
    <property type="evidence" value="ECO:0007669"/>
    <property type="project" value="UniProtKB-KW"/>
</dbReference>
<dbReference type="EC" id="2.7.11.1" evidence="1"/>
<feature type="compositionally biased region" description="Gly residues" evidence="9">
    <location>
        <begin position="425"/>
        <end position="438"/>
    </location>
</feature>
<feature type="domain" description="Protein kinase" evidence="11">
    <location>
        <begin position="12"/>
        <end position="271"/>
    </location>
</feature>
<dbReference type="InterPro" id="IPR011009">
    <property type="entry name" value="Kinase-like_dom_sf"/>
</dbReference>
<dbReference type="CDD" id="cd14014">
    <property type="entry name" value="STKc_PknB_like"/>
    <property type="match status" value="1"/>
</dbReference>
<dbReference type="FunFam" id="1.10.510.10:FF:000021">
    <property type="entry name" value="Serine/threonine protein kinase"/>
    <property type="match status" value="1"/>
</dbReference>
<feature type="compositionally biased region" description="Low complexity" evidence="9">
    <location>
        <begin position="264"/>
        <end position="273"/>
    </location>
</feature>
<evidence type="ECO:0000259" key="11">
    <source>
        <dbReference type="PROSITE" id="PS50011"/>
    </source>
</evidence>
<feature type="compositionally biased region" description="Low complexity" evidence="9">
    <location>
        <begin position="470"/>
        <end position="479"/>
    </location>
</feature>
<evidence type="ECO:0000313" key="12">
    <source>
        <dbReference type="EMBL" id="SNY65021.1"/>
    </source>
</evidence>